<organism evidence="1 2">
    <name type="scientific">Olea europaea subsp. europaea</name>
    <dbReference type="NCBI Taxonomy" id="158383"/>
    <lineage>
        <taxon>Eukaryota</taxon>
        <taxon>Viridiplantae</taxon>
        <taxon>Streptophyta</taxon>
        <taxon>Embryophyta</taxon>
        <taxon>Tracheophyta</taxon>
        <taxon>Spermatophyta</taxon>
        <taxon>Magnoliopsida</taxon>
        <taxon>eudicotyledons</taxon>
        <taxon>Gunneridae</taxon>
        <taxon>Pentapetalae</taxon>
        <taxon>asterids</taxon>
        <taxon>lamiids</taxon>
        <taxon>Lamiales</taxon>
        <taxon>Oleaceae</taxon>
        <taxon>Oleeae</taxon>
        <taxon>Olea</taxon>
    </lineage>
</organism>
<evidence type="ECO:0000313" key="1">
    <source>
        <dbReference type="EMBL" id="CAA2967590.1"/>
    </source>
</evidence>
<dbReference type="AlphaFoldDB" id="A0A8S0QPI3"/>
<gene>
    <name evidence="1" type="ORF">OLEA9_A104844</name>
</gene>
<accession>A0A8S0QPI3</accession>
<keyword evidence="2" id="KW-1185">Reference proteome</keyword>
<protein>
    <submittedName>
        <fullName evidence="1">Uncharacterized protein</fullName>
    </submittedName>
</protein>
<dbReference type="Proteomes" id="UP000594638">
    <property type="component" value="Unassembled WGS sequence"/>
</dbReference>
<sequence>MCVAGVVAYVLNVVWIDGSIGFSKPFIDAVWSISESLKTDRFATGLTEWIEWKRQSRSGLEFRSSVDVGGEEQERRGNQWVTSFFLQATRSVGRSVALLGW</sequence>
<proteinExistence type="predicted"/>
<dbReference type="EMBL" id="CACTIH010001887">
    <property type="protein sequence ID" value="CAA2967590.1"/>
    <property type="molecule type" value="Genomic_DNA"/>
</dbReference>
<name>A0A8S0QPI3_OLEEU</name>
<dbReference type="Gramene" id="OE9A104844T1">
    <property type="protein sequence ID" value="OE9A104844C1"/>
    <property type="gene ID" value="OE9A104844"/>
</dbReference>
<comment type="caution">
    <text evidence="1">The sequence shown here is derived from an EMBL/GenBank/DDBJ whole genome shotgun (WGS) entry which is preliminary data.</text>
</comment>
<reference evidence="1 2" key="1">
    <citation type="submission" date="2019-12" db="EMBL/GenBank/DDBJ databases">
        <authorList>
            <person name="Alioto T."/>
            <person name="Alioto T."/>
            <person name="Gomez Garrido J."/>
        </authorList>
    </citation>
    <scope>NUCLEOTIDE SEQUENCE [LARGE SCALE GENOMIC DNA]</scope>
</reference>
<evidence type="ECO:0000313" key="2">
    <source>
        <dbReference type="Proteomes" id="UP000594638"/>
    </source>
</evidence>